<dbReference type="AlphaFoldDB" id="A0A6I4UWQ6"/>
<keyword evidence="2" id="KW-1185">Reference proteome</keyword>
<dbReference type="Proteomes" id="UP000471435">
    <property type="component" value="Unassembled WGS sequence"/>
</dbReference>
<evidence type="ECO:0000313" key="2">
    <source>
        <dbReference type="Proteomes" id="UP000471435"/>
    </source>
</evidence>
<protein>
    <submittedName>
        <fullName evidence="1">Uncharacterized protein</fullName>
    </submittedName>
</protein>
<proteinExistence type="predicted"/>
<organism evidence="1 2">
    <name type="scientific">Pontixanthobacter luteolus</name>
    <dbReference type="NCBI Taxonomy" id="295089"/>
    <lineage>
        <taxon>Bacteria</taxon>
        <taxon>Pseudomonadati</taxon>
        <taxon>Pseudomonadota</taxon>
        <taxon>Alphaproteobacteria</taxon>
        <taxon>Sphingomonadales</taxon>
        <taxon>Erythrobacteraceae</taxon>
        <taxon>Pontixanthobacter</taxon>
    </lineage>
</organism>
<sequence length="544" mass="58647">MHRLEILNKAAVSANEAASPAANARRRVNAAMLGGAALAAMCCPAAALAQEAVELPQGTQAAPEQFEVTPSAEIGAACGTGAGLQIGAGGGLGQTLCPYADTSAGLDVASRFDLPGGDIRVSAAFARGTDESLTLDRQMQSYRPGFVREGTLASLGMKSSLFDENLKIESEIGWSRNWETPIAATVLSPARENQATGFAQAHKIDAKLIDGRKLGWTVSAEMRRASDDYRLDHVSRFDRLFAAPGSSDRLRTTFRAGDVKVKASFNSSRFQFTRSQSRKLSLSYAGVGIGFSQSDRASIPNEFVTISQSRSRSQRINLEFDLYSAAPLLAMEDTGFKSLLPKHFSVGFETRHGMRFGSASPATSVRKSLDVMGLWTTPIGDSLVNFTSENTADQLRGDSSSTQFLVSHSFNLGDWAISGDALVVDQRSSVGSGDQSAFYSASASYRSKGGPKVELRLGQDQLQFGDGGNDFTLRDSSVQAELRIDMSPVLQRRLQRDDMHLALEMQVNLNSSDYEVRYLDEVIDAGSDGFSRKGVMLTFAMDLR</sequence>
<gene>
    <name evidence="1" type="ORF">GRI43_02720</name>
</gene>
<dbReference type="RefSeq" id="WP_160729556.1">
    <property type="nucleotide sequence ID" value="NZ_WTYP01000001.1"/>
</dbReference>
<comment type="caution">
    <text evidence="1">The sequence shown here is derived from an EMBL/GenBank/DDBJ whole genome shotgun (WGS) entry which is preliminary data.</text>
</comment>
<reference evidence="1 2" key="1">
    <citation type="submission" date="2019-12" db="EMBL/GenBank/DDBJ databases">
        <title>Genomic-based taxomic classification of the family Erythrobacteraceae.</title>
        <authorList>
            <person name="Xu L."/>
        </authorList>
    </citation>
    <scope>NUCLEOTIDE SEQUENCE [LARGE SCALE GENOMIC DNA]</scope>
    <source>
        <strain evidence="1 2">SW-109</strain>
    </source>
</reference>
<accession>A0A6I4UWQ6</accession>
<name>A0A6I4UWQ6_9SPHN</name>
<dbReference type="EMBL" id="WTYP01000001">
    <property type="protein sequence ID" value="MXP46307.1"/>
    <property type="molecule type" value="Genomic_DNA"/>
</dbReference>
<dbReference type="OrthoDB" id="7605249at2"/>
<evidence type="ECO:0000313" key="1">
    <source>
        <dbReference type="EMBL" id="MXP46307.1"/>
    </source>
</evidence>